<evidence type="ECO:0000313" key="1">
    <source>
        <dbReference type="EMBL" id="GHO89257.1"/>
    </source>
</evidence>
<reference evidence="1 2" key="1">
    <citation type="journal article" date="2021" name="Int. J. Syst. Evol. Microbiol.">
        <title>Reticulibacter mediterranei gen. nov., sp. nov., within the new family Reticulibacteraceae fam. nov., and Ktedonospora formicarum gen. nov., sp. nov., Ktedonobacter robiniae sp. nov., Dictyobacter formicarum sp. nov. and Dictyobacter arantiisoli sp. nov., belonging to the class Ktedonobacteria.</title>
        <authorList>
            <person name="Yabe S."/>
            <person name="Zheng Y."/>
            <person name="Wang C.M."/>
            <person name="Sakai Y."/>
            <person name="Abe K."/>
            <person name="Yokota A."/>
            <person name="Donadio S."/>
            <person name="Cavaletti L."/>
            <person name="Monciardini P."/>
        </authorList>
    </citation>
    <scope>NUCLEOTIDE SEQUENCE [LARGE SCALE GENOMIC DNA]</scope>
    <source>
        <strain evidence="1 2">SOSP1-9</strain>
    </source>
</reference>
<evidence type="ECO:0000313" key="2">
    <source>
        <dbReference type="Proteomes" id="UP000635565"/>
    </source>
</evidence>
<gene>
    <name evidence="1" type="ORF">KSZ_72630</name>
</gene>
<keyword evidence="2" id="KW-1185">Reference proteome</keyword>
<dbReference type="EMBL" id="BNJJ01000033">
    <property type="protein sequence ID" value="GHO89257.1"/>
    <property type="molecule type" value="Genomic_DNA"/>
</dbReference>
<sequence length="144" mass="16250">MNPKLIQFRAASTLEKNLQGRTPTGKPAGEIARRDLVRYYSLLRQSLPAFQMAEAMLIVEALQRNPPDMEQVQRLWISVEQAVKADQLEQRWRVNAAALVERLRTLTPAECMAICDAVECVLCQPTPIVQELQARVKQIGLAKP</sequence>
<accession>A0ABQ3VTQ3</accession>
<dbReference type="Proteomes" id="UP000635565">
    <property type="component" value="Unassembled WGS sequence"/>
</dbReference>
<comment type="caution">
    <text evidence="1">The sequence shown here is derived from an EMBL/GenBank/DDBJ whole genome shotgun (WGS) entry which is preliminary data.</text>
</comment>
<proteinExistence type="predicted"/>
<name>A0ABQ3VTQ3_9CHLR</name>
<protein>
    <submittedName>
        <fullName evidence="1">Uncharacterized protein</fullName>
    </submittedName>
</protein>
<dbReference type="RefSeq" id="WP_201366780.1">
    <property type="nucleotide sequence ID" value="NZ_BNJJ01000033.1"/>
</dbReference>
<organism evidence="1 2">
    <name type="scientific">Dictyobacter formicarum</name>
    <dbReference type="NCBI Taxonomy" id="2778368"/>
    <lineage>
        <taxon>Bacteria</taxon>
        <taxon>Bacillati</taxon>
        <taxon>Chloroflexota</taxon>
        <taxon>Ktedonobacteria</taxon>
        <taxon>Ktedonobacterales</taxon>
        <taxon>Dictyobacteraceae</taxon>
        <taxon>Dictyobacter</taxon>
    </lineage>
</organism>